<evidence type="ECO:0000256" key="2">
    <source>
        <dbReference type="ARBA" id="ARBA00009520"/>
    </source>
</evidence>
<evidence type="ECO:0000256" key="3">
    <source>
        <dbReference type="ARBA" id="ARBA00022525"/>
    </source>
</evidence>
<evidence type="ECO:0000256" key="1">
    <source>
        <dbReference type="ARBA" id="ARBA00004613"/>
    </source>
</evidence>
<organism evidence="6 7">
    <name type="scientific">Phytophthora rubi</name>
    <dbReference type="NCBI Taxonomy" id="129364"/>
    <lineage>
        <taxon>Eukaryota</taxon>
        <taxon>Sar</taxon>
        <taxon>Stramenopiles</taxon>
        <taxon>Oomycota</taxon>
        <taxon>Peronosporomycetes</taxon>
        <taxon>Peronosporales</taxon>
        <taxon>Peronosporaceae</taxon>
        <taxon>Phytophthora</taxon>
    </lineage>
</organism>
<keyword evidence="5" id="KW-0732">Signal</keyword>
<evidence type="ECO:0000313" key="7">
    <source>
        <dbReference type="Proteomes" id="UP000434957"/>
    </source>
</evidence>
<dbReference type="Proteomes" id="UP000434957">
    <property type="component" value="Unassembled WGS sequence"/>
</dbReference>
<dbReference type="PANTHER" id="PTHR33657:SF8">
    <property type="entry name" value="DOMAIN PROTEIN, PUTATIVE (AFU_ORTHOLOGUE AFUA_5G00600)-RELATED"/>
    <property type="match status" value="1"/>
</dbReference>
<keyword evidence="3" id="KW-0964">Secreted</keyword>
<comment type="subcellular location">
    <subcellularLocation>
        <location evidence="1">Secreted</location>
    </subcellularLocation>
</comment>
<sequence>MNFRAFLVAGLAALAQADASSIDHDKAQPFAQPKHVTDSEKAAVKFKPLLQVSYGCEPYPAVQANGSVSDGLNWARKSDGDCEGSSLGSQVYSRSD</sequence>
<dbReference type="EMBL" id="QXFT01003179">
    <property type="protein sequence ID" value="KAE9288462.1"/>
    <property type="molecule type" value="Genomic_DNA"/>
</dbReference>
<keyword evidence="7" id="KW-1185">Reference proteome</keyword>
<reference evidence="6 7" key="1">
    <citation type="submission" date="2018-08" db="EMBL/GenBank/DDBJ databases">
        <title>Genomic investigation of the strawberry pathogen Phytophthora fragariae indicates pathogenicity is determined by transcriptional variation in three key races.</title>
        <authorList>
            <person name="Adams T.M."/>
            <person name="Armitage A.D."/>
            <person name="Sobczyk M.K."/>
            <person name="Bates H.J."/>
            <person name="Dunwell J.M."/>
            <person name="Nellist C.F."/>
            <person name="Harrison R.J."/>
        </authorList>
    </citation>
    <scope>NUCLEOTIDE SEQUENCE [LARGE SCALE GENOMIC DNA]</scope>
    <source>
        <strain evidence="6 7">SCRP333</strain>
    </source>
</reference>
<name>A0A6A4CBF0_9STRA</name>
<evidence type="ECO:0000313" key="6">
    <source>
        <dbReference type="EMBL" id="KAE9288462.1"/>
    </source>
</evidence>
<gene>
    <name evidence="6" type="ORF">PR003_g25800</name>
</gene>
<feature type="signal peptide" evidence="5">
    <location>
        <begin position="1"/>
        <end position="19"/>
    </location>
</feature>
<dbReference type="AlphaFoldDB" id="A0A6A4CBF0"/>
<keyword evidence="4" id="KW-0843">Virulence</keyword>
<evidence type="ECO:0000256" key="5">
    <source>
        <dbReference type="SAM" id="SignalP"/>
    </source>
</evidence>
<accession>A0A6A4CBF0</accession>
<feature type="chain" id="PRO_5025510558" evidence="5">
    <location>
        <begin position="20"/>
        <end position="96"/>
    </location>
</feature>
<dbReference type="PANTHER" id="PTHR33657">
    <property type="entry name" value="DOMAIN PROTEIN, PUTATIVE (AFU_ORTHOLOGUE AFUA_5G00600)-RELATED"/>
    <property type="match status" value="1"/>
</dbReference>
<dbReference type="GO" id="GO:0005576">
    <property type="term" value="C:extracellular region"/>
    <property type="evidence" value="ECO:0007669"/>
    <property type="project" value="UniProtKB-SubCell"/>
</dbReference>
<comment type="caution">
    <text evidence="6">The sequence shown here is derived from an EMBL/GenBank/DDBJ whole genome shotgun (WGS) entry which is preliminary data.</text>
</comment>
<dbReference type="Pfam" id="PF05630">
    <property type="entry name" value="NPP1"/>
    <property type="match status" value="1"/>
</dbReference>
<protein>
    <submittedName>
        <fullName evidence="6">Uncharacterized protein</fullName>
    </submittedName>
</protein>
<evidence type="ECO:0000256" key="4">
    <source>
        <dbReference type="ARBA" id="ARBA00023026"/>
    </source>
</evidence>
<dbReference type="InterPro" id="IPR008701">
    <property type="entry name" value="NPP1"/>
</dbReference>
<comment type="similarity">
    <text evidence="2">Belongs to the Necrosis inducing protein (NPP1) family.</text>
</comment>
<proteinExistence type="inferred from homology"/>